<dbReference type="Proteomes" id="UP000830375">
    <property type="component" value="Unassembled WGS sequence"/>
</dbReference>
<dbReference type="Pfam" id="PF18615">
    <property type="entry name" value="SMYLE_N"/>
    <property type="match status" value="1"/>
</dbReference>
<feature type="region of interest" description="Disordered" evidence="4">
    <location>
        <begin position="1663"/>
        <end position="1688"/>
    </location>
</feature>
<evidence type="ECO:0000256" key="1">
    <source>
        <dbReference type="ARBA" id="ARBA00004496"/>
    </source>
</evidence>
<keyword evidence="2" id="KW-0963">Cytoplasm</keyword>
<feature type="coiled-coil region" evidence="3">
    <location>
        <begin position="808"/>
        <end position="980"/>
    </location>
</feature>
<dbReference type="PANTHER" id="PTHR46501:SF2">
    <property type="entry name" value="MYOMEGALIN"/>
    <property type="match status" value="1"/>
</dbReference>
<dbReference type="InterPro" id="IPR040947">
    <property type="entry name" value="SMYLE_N"/>
</dbReference>
<feature type="compositionally biased region" description="Polar residues" evidence="4">
    <location>
        <begin position="472"/>
        <end position="488"/>
    </location>
</feature>
<feature type="compositionally biased region" description="Low complexity" evidence="4">
    <location>
        <begin position="2074"/>
        <end position="2090"/>
    </location>
</feature>
<name>A0ABQ8LN72_LABRO</name>
<feature type="domain" description="Short myomegalin-like EB1 binding protein N-terminal" evidence="6">
    <location>
        <begin position="388"/>
        <end position="644"/>
    </location>
</feature>
<feature type="region of interest" description="Disordered" evidence="4">
    <location>
        <begin position="2479"/>
        <end position="2524"/>
    </location>
</feature>
<feature type="region of interest" description="Disordered" evidence="4">
    <location>
        <begin position="2046"/>
        <end position="2098"/>
    </location>
</feature>
<proteinExistence type="predicted"/>
<dbReference type="PANTHER" id="PTHR46501">
    <property type="entry name" value="MYOMEGALIN"/>
    <property type="match status" value="1"/>
</dbReference>
<feature type="compositionally biased region" description="Polar residues" evidence="4">
    <location>
        <begin position="523"/>
        <end position="551"/>
    </location>
</feature>
<organism evidence="7 8">
    <name type="scientific">Labeo rohita</name>
    <name type="common">Indian major carp</name>
    <name type="synonym">Cyprinus rohita</name>
    <dbReference type="NCBI Taxonomy" id="84645"/>
    <lineage>
        <taxon>Eukaryota</taxon>
        <taxon>Metazoa</taxon>
        <taxon>Chordata</taxon>
        <taxon>Craniata</taxon>
        <taxon>Vertebrata</taxon>
        <taxon>Euteleostomi</taxon>
        <taxon>Actinopterygii</taxon>
        <taxon>Neopterygii</taxon>
        <taxon>Teleostei</taxon>
        <taxon>Ostariophysi</taxon>
        <taxon>Cypriniformes</taxon>
        <taxon>Cyprinidae</taxon>
        <taxon>Labeoninae</taxon>
        <taxon>Labeonini</taxon>
        <taxon>Labeo</taxon>
    </lineage>
</organism>
<feature type="coiled-coil region" evidence="3">
    <location>
        <begin position="657"/>
        <end position="726"/>
    </location>
</feature>
<evidence type="ECO:0000259" key="5">
    <source>
        <dbReference type="Pfam" id="PF07989"/>
    </source>
</evidence>
<feature type="compositionally biased region" description="Basic and acidic residues" evidence="4">
    <location>
        <begin position="216"/>
        <end position="234"/>
    </location>
</feature>
<feature type="compositionally biased region" description="Basic and acidic residues" evidence="4">
    <location>
        <begin position="1889"/>
        <end position="1902"/>
    </location>
</feature>
<keyword evidence="3" id="KW-0175">Coiled coil</keyword>
<feature type="region of interest" description="Disordered" evidence="4">
    <location>
        <begin position="1994"/>
        <end position="2034"/>
    </location>
</feature>
<feature type="region of interest" description="Disordered" evidence="4">
    <location>
        <begin position="1473"/>
        <end position="1515"/>
    </location>
</feature>
<evidence type="ECO:0000313" key="7">
    <source>
        <dbReference type="EMBL" id="KAI2652099.1"/>
    </source>
</evidence>
<dbReference type="EMBL" id="JACTAM010000020">
    <property type="protein sequence ID" value="KAI2652099.1"/>
    <property type="molecule type" value="Genomic_DNA"/>
</dbReference>
<feature type="compositionally biased region" description="Polar residues" evidence="4">
    <location>
        <begin position="1996"/>
        <end position="2024"/>
    </location>
</feature>
<dbReference type="InterPro" id="IPR052593">
    <property type="entry name" value="MT-associated_AKAP9-binding"/>
</dbReference>
<dbReference type="Pfam" id="PF07989">
    <property type="entry name" value="Cnn_1N"/>
    <property type="match status" value="1"/>
</dbReference>
<feature type="region of interest" description="Disordered" evidence="4">
    <location>
        <begin position="470"/>
        <end position="560"/>
    </location>
</feature>
<feature type="compositionally biased region" description="Basic and acidic residues" evidence="4">
    <location>
        <begin position="2051"/>
        <end position="2064"/>
    </location>
</feature>
<feature type="domain" description="Centrosomin N-terminal motif 1" evidence="5">
    <location>
        <begin position="8"/>
        <end position="73"/>
    </location>
</feature>
<feature type="region of interest" description="Disordered" evidence="4">
    <location>
        <begin position="1889"/>
        <end position="1911"/>
    </location>
</feature>
<feature type="region of interest" description="Disordered" evidence="4">
    <location>
        <begin position="214"/>
        <end position="234"/>
    </location>
</feature>
<comment type="subcellular location">
    <subcellularLocation>
        <location evidence="1">Cytoplasm</location>
    </subcellularLocation>
</comment>
<gene>
    <name evidence="7" type="ORF">H4Q32_014936</name>
</gene>
<comment type="caution">
    <text evidence="7">The sequence shown here is derived from an EMBL/GenBank/DDBJ whole genome shotgun (WGS) entry which is preliminary data.</text>
</comment>
<evidence type="ECO:0000313" key="8">
    <source>
        <dbReference type="Proteomes" id="UP000830375"/>
    </source>
</evidence>
<accession>A0ABQ8LN72</accession>
<evidence type="ECO:0000259" key="6">
    <source>
        <dbReference type="Pfam" id="PF18615"/>
    </source>
</evidence>
<dbReference type="InterPro" id="IPR012943">
    <property type="entry name" value="Cnn_1N"/>
</dbReference>
<sequence>MFNGYRTISQHLNDLKKENFSLKLRIYFLEERFQQKFEDSSSEDVHRRNIELKVEVESLKQELQERQEQLDKALTTAESLTNQNEVEVQRRCEERQQEIGHMQEILETKIQLLQEEAQLARSEAEKMASLADSESQRCLALERRMMMEMQGGNESLSAMTQYEELAKKDRLIEELNETVCRREQEAADLSAQRDALTVKLTQLEEQVQSLNISLQQKEKHTQTRREELAHGKSNTEQEMQKMVRAIFSCLLPHRLLLRCLYIETRFIMLDSKMKDVCRICARELYGNQRRWIFHPTAKLSLQVLLSYALGREMTRDGRGEFACSKCAFMLDRMYRFDTVIARVEALSIERMQKLLLEKDRLRQCIGGLYRKNNADDFGVDSGAADSSVVDFSRLAEAEYSALLQEDLTYSVYESWAEQGTQEQVQDHQCPVHHQCHDATSGPRPRKCKGCAALRVADSDYEAVCKVPRKVGRSTSCGPSTRYSGSVQDSAEDIVPSAPAPEPEPVENNQTRRPSDPEPVGVSPASSVESLDTAVDVTQESYPKVHPNTTQGESEEERSAIKRPGSVCGLDMALNLLKSFEYHPLQSHRGSRIPVLLKPNSIPVESPYPLLQVPPIGIECPVSPHLQDAPSSIQQELQLELAEMEDLWLDDYMQCKPLGLQKRLIEEQQCQLAEYENAAGQCVSELQKAQQQVQSLQTKIRESEASNKKLQQRLGDMESELRSLREAACGQERTIQTLSDSLNTKDSEITDLHRLIEEQKELLCSMKQQNNHYQLQQQQMSGVPPSRLQADLLDLQGSLFSAQLELQGLQRAQQQSQRREEDLARANQRLQADLQKALQHHQDAERHNQDLQAALEKARFEVKQGEEKWRDEWRQRETEVEKRERNIRELKTSLEHKERLIEDYSELVDGQKEPAGNRDNLIHKLKQRIQERDRALERAIDDKFTCMEQKEDDVRKLQLLLREKERDLEKLRCVLSNNEETITSLELLLRGKGLELEQVCEAWRNSQSVHREREESHMRSLRERDALISQLQTSLHTRTKEAEEMTAVLLGKVSVGPSEVAEELKSRLQLKERLFQELLTDRSRQTQEHHSQVQDLLNTINAREQYIKDSAGRVGQVMAEQTYRLQELRRQLGSANPQLTEADTQILQDELRLTLHREKEAQNQLTALHATLASHQDQLNTQASDIEALSRTAILDPLVSMETGQTAKSHADFGGGDGLKFGFTSDDGEEDDEDCNSEFADSAEDEERSKLTAQSLVSVQSCDQHRGLRGCQDAVAEGPGLTEVKLLVEQKRAVERELMELKSQLEKAGFSSLSQMRKALFTLRSENEELKMMVTGRKPKNGQKNTSDRCDGQLVNAVAVEPNEREPMCEQTVRLKSDLEQDLGYETCGRSENEAEREDTSSPEFDDLELCTSLSYRDGGSQWWGGPSSVNSGKTEHNVTYLQQLVEDLRGQLSQSQALIRSLQAQTRDHTAFGTPRKVNWGLDNSEAQSTAEEDEGWQSSDGFGSLPRQPKQDRELQELVSRVTSLEEQLRKGKGHSEDGKAFDTLIQAQARELSHLRQRMREGRGVCHILTQHLGDTTKAFEELLRSNDIDYYMGQSFRDQLSQSISLAQRVSTKISGRDHSEVPDDKSGHELLAIRQVRLCAIYKNQICCYGENGQRQLKLTENEKESDKDEKTMEKEDHMRGRVKEEHVSLLTEAPCLCTEEHISPTARTTHTRTLYHEGLLCLRAHGEGRYVSGRHSDYPFPPLGINRKAQRNWSQGLENEEKFGCLLEIPNSSPITFCNLGKPHSFRHTNDRNRVTTETQLTGNTSAAGPAAPDLLLCVSQPAEGLESQHEVAVTGSQGGEHKGSGRSGGHGSAVEVHAVQKQPSVPRLPLFLLSVGMAGAEERVGHSQEADRKGEKNAAQTVGEDTPGTWQQNLVTICMYNMLNLYPHKHNKPRTHFYQTLTFTLVQQFDLEKRSMIQLLHHMCNKSNHKLSKELQQKDKLIESLRSKLDQQQPRSDTPTSSHALSVATDQSDRTSFVSDDHGSTNEDLELCSELDAASEYGQEEAARSATDSRDHRGPASLHPSNPPSITSSNSHQSSNTCPSMHCTPHRPMETQAQTGFSTVPLSSSISFSTSLHCPQMSSPPVFDPQTQPLRTRHHYGGGFSLAEVHQELQMLQRQLGNSYHGPQIKPLPAFPLGSHTQPDHSSLHPLSHHAFEQSPFSSHHTSPAMKSGASLLESSAMWDMMCGPRSLRPGTYGDVSSGSSGYQSGHTGTDLMEEHLREIRTLRRRLEDSIQTNDRLRQQLEERLASSGRNGGLDSVTQLSNEIRVLKEENHALQNQLQQARTDGSKEMERLKEAVLSGRGQLKQAELDADRWADQCRRLQAQVREQAQVVLQLKQDKQNSLDNSTRLQHEVNVLQQQLSECQCLVHTLQCELQVYQRVCGTTESNTGSGLSLTFDLRERESNIHLLEQQLRERLDQCMPRPSARKQLFHDQISSPPVRDTGFSSPASLAVEPDDLKSSASDSSRSGAEALEAEAPDGSFACKTGRHMIGHVDDFSALQQQLLEGKVVIRKMEAALQSSTESHDLAEGYMRNLHTSTKTLKQILEETSSLLRMFWRAALPSTEASAQQLKKEQTLKKEVVTLRCKLSEQEQLLRDTMENLRTSSRTNDSMEQFIVNQLSRTRDVLKQARSNLEKNELKIASLGCTPLPSPFYLVSSTPSWSDRGEVSGASFQHASSLGWNFVTPHAQDQHKLMTASWPAQGSNRQRLLQASCRTDSRLRAAVSPSFSLH</sequence>
<keyword evidence="8" id="KW-1185">Reference proteome</keyword>
<evidence type="ECO:0000256" key="4">
    <source>
        <dbReference type="SAM" id="MobiDB-lite"/>
    </source>
</evidence>
<evidence type="ECO:0000256" key="3">
    <source>
        <dbReference type="SAM" id="Coils"/>
    </source>
</evidence>
<evidence type="ECO:0000256" key="2">
    <source>
        <dbReference type="ARBA" id="ARBA00022490"/>
    </source>
</evidence>
<feature type="coiled-coil region" evidence="3">
    <location>
        <begin position="2263"/>
        <end position="2387"/>
    </location>
</feature>
<protein>
    <submittedName>
        <fullName evidence="7">Myomegalin</fullName>
    </submittedName>
</protein>
<reference evidence="7 8" key="1">
    <citation type="submission" date="2022-01" db="EMBL/GenBank/DDBJ databases">
        <title>A high-quality chromosome-level genome assembly of rohu carp, Labeo rohita.</title>
        <authorList>
            <person name="Arick M.A. II"/>
            <person name="Hsu C.-Y."/>
            <person name="Magbanua Z."/>
            <person name="Pechanova O."/>
            <person name="Grover C."/>
            <person name="Miller E."/>
            <person name="Thrash A."/>
            <person name="Ezzel L."/>
            <person name="Alam S."/>
            <person name="Benzie J."/>
            <person name="Hamilton M."/>
            <person name="Karsi A."/>
            <person name="Lawrence M.L."/>
            <person name="Peterson D.G."/>
        </authorList>
    </citation>
    <scope>NUCLEOTIDE SEQUENCE [LARGE SCALE GENOMIC DNA]</scope>
    <source>
        <strain evidence="8">BAU-BD-2019</strain>
        <tissue evidence="7">Blood</tissue>
    </source>
</reference>
<feature type="coiled-coil region" evidence="3">
    <location>
        <begin position="42"/>
        <end position="130"/>
    </location>
</feature>